<accession>A0A2I8VQ29</accession>
<dbReference type="EMBL" id="CP026309">
    <property type="protein sequence ID" value="AUV84031.1"/>
    <property type="molecule type" value="Genomic_DNA"/>
</dbReference>
<evidence type="ECO:0000313" key="2">
    <source>
        <dbReference type="Proteomes" id="UP000236584"/>
    </source>
</evidence>
<name>A0A2I8VQ29_9EURY</name>
<dbReference type="Pfam" id="PF26423">
    <property type="entry name" value="LWR_salt"/>
    <property type="match status" value="1"/>
</dbReference>
<gene>
    <name evidence="1" type="ORF">C2R22_16765</name>
</gene>
<dbReference type="InterPro" id="IPR049798">
    <property type="entry name" value="LWR_salt"/>
</dbReference>
<dbReference type="NCBIfam" id="NF033910">
    <property type="entry name" value="LWR_salt"/>
    <property type="match status" value="1"/>
</dbReference>
<proteinExistence type="predicted"/>
<dbReference type="Proteomes" id="UP000236584">
    <property type="component" value="Chromosome"/>
</dbReference>
<reference evidence="1 2" key="1">
    <citation type="submission" date="2018-01" db="EMBL/GenBank/DDBJ databases">
        <title>Complete genome sequence of Salinigranum rubrum GX10T, an extremely halophilic archaeon isolated from a marine solar saltern.</title>
        <authorList>
            <person name="Han S."/>
        </authorList>
    </citation>
    <scope>NUCLEOTIDE SEQUENCE [LARGE SCALE GENOMIC DNA]</scope>
    <source>
        <strain evidence="1 2">GX10</strain>
    </source>
</reference>
<dbReference type="AlphaFoldDB" id="A0A2I8VQ29"/>
<sequence>MFRVRFRLDAPAVETDPETFETVVRHPAAEPGDEEGRWRFFEEWLWRGELTDARRFSEVMEGWLSVPVDHVTFSECVMSERYREAWEEAVAAELDRYNADSVREVRHNHLGSSIRVLS</sequence>
<keyword evidence="2" id="KW-1185">Reference proteome</keyword>
<dbReference type="KEGG" id="srub:C2R22_16765"/>
<evidence type="ECO:0000313" key="1">
    <source>
        <dbReference type="EMBL" id="AUV84031.1"/>
    </source>
</evidence>
<protein>
    <submittedName>
        <fullName evidence="1">Uncharacterized protein</fullName>
    </submittedName>
</protein>
<organism evidence="1 2">
    <name type="scientific">Salinigranum rubrum</name>
    <dbReference type="NCBI Taxonomy" id="755307"/>
    <lineage>
        <taxon>Archaea</taxon>
        <taxon>Methanobacteriati</taxon>
        <taxon>Methanobacteriota</taxon>
        <taxon>Stenosarchaea group</taxon>
        <taxon>Halobacteria</taxon>
        <taxon>Halobacteriales</taxon>
        <taxon>Haloferacaceae</taxon>
        <taxon>Salinigranum</taxon>
    </lineage>
</organism>